<dbReference type="RefSeq" id="XP_067081496.1">
    <property type="nucleotide sequence ID" value="XM_067225395.1"/>
</dbReference>
<evidence type="ECO:0000256" key="8">
    <source>
        <dbReference type="ARBA" id="ARBA00022840"/>
    </source>
</evidence>
<dbReference type="EMBL" id="CZPT02001525">
    <property type="protein sequence ID" value="SCU70730.1"/>
    <property type="molecule type" value="Genomic_DNA"/>
</dbReference>
<evidence type="ECO:0000256" key="4">
    <source>
        <dbReference type="ARBA" id="ARBA00022679"/>
    </source>
</evidence>
<evidence type="ECO:0000256" key="1">
    <source>
        <dbReference type="ARBA" id="ARBA00001946"/>
    </source>
</evidence>
<dbReference type="InterPro" id="IPR002192">
    <property type="entry name" value="PPDK_AMP/ATP-bd"/>
</dbReference>
<dbReference type="InterPro" id="IPR015813">
    <property type="entry name" value="Pyrv/PenolPyrv_kinase-like_dom"/>
</dbReference>
<dbReference type="GO" id="GO:0050242">
    <property type="term" value="F:pyruvate, phosphate dikinase activity"/>
    <property type="evidence" value="ECO:0007669"/>
    <property type="project" value="UniProtKB-UniRule"/>
</dbReference>
<feature type="binding site" evidence="12">
    <location>
        <position position="793"/>
    </location>
    <ligand>
        <name>substrate</name>
    </ligand>
</feature>
<dbReference type="PANTHER" id="PTHR22931">
    <property type="entry name" value="PHOSPHOENOLPYRUVATE DIKINASE-RELATED"/>
    <property type="match status" value="1"/>
</dbReference>
<keyword evidence="9 13" id="KW-0460">Magnesium</keyword>
<feature type="binding site" evidence="13">
    <location>
        <position position="770"/>
    </location>
    <ligand>
        <name>Mg(2+)</name>
        <dbReference type="ChEBI" id="CHEBI:18420"/>
    </ligand>
</feature>
<evidence type="ECO:0000256" key="12">
    <source>
        <dbReference type="PIRSR" id="PIRSR000853-2"/>
    </source>
</evidence>
<evidence type="ECO:0000313" key="17">
    <source>
        <dbReference type="EMBL" id="SCU70730.1"/>
    </source>
</evidence>
<dbReference type="Pfam" id="PF02896">
    <property type="entry name" value="PEP-utilizers_C"/>
    <property type="match status" value="1"/>
</dbReference>
<keyword evidence="4 17" id="KW-0808">Transferase</keyword>
<dbReference type="InterPro" id="IPR040442">
    <property type="entry name" value="Pyrv_kinase-like_dom_sf"/>
</dbReference>
<evidence type="ECO:0000259" key="16">
    <source>
        <dbReference type="Pfam" id="PF02896"/>
    </source>
</evidence>
<feature type="active site" description="Proton donor" evidence="11">
    <location>
        <position position="856"/>
    </location>
</feature>
<proteinExistence type="inferred from homology"/>
<accession>A0A1G4IF63</accession>
<dbReference type="Pfam" id="PF00391">
    <property type="entry name" value="PEP-utilizers"/>
    <property type="match status" value="1"/>
</dbReference>
<dbReference type="GO" id="GO:0005524">
    <property type="term" value="F:ATP binding"/>
    <property type="evidence" value="ECO:0007669"/>
    <property type="project" value="UniProtKB-UniRule"/>
</dbReference>
<dbReference type="NCBIfam" id="TIGR01828">
    <property type="entry name" value="pyru_phos_dikin"/>
    <property type="match status" value="1"/>
</dbReference>
<dbReference type="PANTHER" id="PTHR22931:SF9">
    <property type="entry name" value="PYRUVATE, PHOSPHATE DIKINASE 1, CHLOROPLASTIC"/>
    <property type="match status" value="1"/>
</dbReference>
<dbReference type="GO" id="GO:0016301">
    <property type="term" value="F:kinase activity"/>
    <property type="evidence" value="ECO:0007669"/>
    <property type="project" value="UniProtKB-UniRule"/>
</dbReference>
<keyword evidence="18" id="KW-1185">Reference proteome</keyword>
<feature type="binding site" evidence="12">
    <location>
        <position position="792"/>
    </location>
    <ligand>
        <name>substrate</name>
    </ligand>
</feature>
<name>A0A1G4IF63_TRYEQ</name>
<dbReference type="SUPFAM" id="SSF52009">
    <property type="entry name" value="Phosphohistidine domain"/>
    <property type="match status" value="1"/>
</dbReference>
<evidence type="ECO:0000256" key="5">
    <source>
        <dbReference type="ARBA" id="ARBA00022723"/>
    </source>
</evidence>
<dbReference type="InterPro" id="IPR013815">
    <property type="entry name" value="ATP_grasp_subdomain_1"/>
</dbReference>
<dbReference type="FunFam" id="3.30.470.20:FF:000038">
    <property type="entry name" value="Pyruvate, phosphate dikinase, chloroplastic"/>
    <property type="match status" value="1"/>
</dbReference>
<comment type="cofactor">
    <cofactor evidence="1 10 13">
        <name>Mg(2+)</name>
        <dbReference type="ChEBI" id="CHEBI:18420"/>
    </cofactor>
</comment>
<dbReference type="InterPro" id="IPR000121">
    <property type="entry name" value="PEP_util_C"/>
</dbReference>
<dbReference type="AlphaFoldDB" id="A0A1G4IF63"/>
<feature type="binding site" evidence="13">
    <location>
        <position position="794"/>
    </location>
    <ligand>
        <name>Mg(2+)</name>
        <dbReference type="ChEBI" id="CHEBI:18420"/>
    </ligand>
</feature>
<dbReference type="Pfam" id="PF01326">
    <property type="entry name" value="PPDK_N"/>
    <property type="match status" value="1"/>
</dbReference>
<dbReference type="Gene3D" id="3.20.20.60">
    <property type="entry name" value="Phosphoenolpyruvate-binding domains"/>
    <property type="match status" value="1"/>
</dbReference>
<comment type="similarity">
    <text evidence="2 10">Belongs to the PEP-utilizing enzyme family.</text>
</comment>
<dbReference type="InterPro" id="IPR036637">
    <property type="entry name" value="Phosphohistidine_dom_sf"/>
</dbReference>
<keyword evidence="7" id="KW-0418">Kinase</keyword>
<dbReference type="PIRSF" id="PIRSF000853">
    <property type="entry name" value="PPDK"/>
    <property type="match status" value="1"/>
</dbReference>
<dbReference type="Gene3D" id="1.20.80.30">
    <property type="match status" value="1"/>
</dbReference>
<feature type="active site" description="Tele-phosphohistidine intermediate" evidence="11">
    <location>
        <position position="483"/>
    </location>
</feature>
<comment type="caution">
    <text evidence="17">The sequence shown here is derived from an EMBL/GenBank/DDBJ whole genome shotgun (WGS) entry which is preliminary data.</text>
</comment>
<evidence type="ECO:0000259" key="14">
    <source>
        <dbReference type="Pfam" id="PF00391"/>
    </source>
</evidence>
<dbReference type="Gene3D" id="3.30.470.20">
    <property type="entry name" value="ATP-grasp fold, B domain"/>
    <property type="match status" value="1"/>
</dbReference>
<feature type="domain" description="PEP-utilising enzyme mobile" evidence="14">
    <location>
        <begin position="450"/>
        <end position="529"/>
    </location>
</feature>
<gene>
    <name evidence="17" type="ORF">TEOVI_000230400</name>
</gene>
<comment type="catalytic activity">
    <reaction evidence="10">
        <text>pyruvate + phosphate + ATP = phosphoenolpyruvate + AMP + diphosphate + H(+)</text>
        <dbReference type="Rhea" id="RHEA:10756"/>
        <dbReference type="ChEBI" id="CHEBI:15361"/>
        <dbReference type="ChEBI" id="CHEBI:15378"/>
        <dbReference type="ChEBI" id="CHEBI:30616"/>
        <dbReference type="ChEBI" id="CHEBI:33019"/>
        <dbReference type="ChEBI" id="CHEBI:43474"/>
        <dbReference type="ChEBI" id="CHEBI:58702"/>
        <dbReference type="ChEBI" id="CHEBI:456215"/>
        <dbReference type="EC" id="2.7.9.1"/>
    </reaction>
</comment>
<evidence type="ECO:0000259" key="15">
    <source>
        <dbReference type="Pfam" id="PF01326"/>
    </source>
</evidence>
<organism evidence="17 18">
    <name type="scientific">Trypanosoma equiperdum</name>
    <dbReference type="NCBI Taxonomy" id="5694"/>
    <lineage>
        <taxon>Eukaryota</taxon>
        <taxon>Discoba</taxon>
        <taxon>Euglenozoa</taxon>
        <taxon>Kinetoplastea</taxon>
        <taxon>Metakinetoplastina</taxon>
        <taxon>Trypanosomatida</taxon>
        <taxon>Trypanosomatidae</taxon>
        <taxon>Trypanosoma</taxon>
    </lineage>
</organism>
<evidence type="ECO:0000256" key="10">
    <source>
        <dbReference type="PIRNR" id="PIRNR000853"/>
    </source>
</evidence>
<keyword evidence="8" id="KW-0067">ATP-binding</keyword>
<dbReference type="GeneID" id="92376244"/>
<feature type="binding site" evidence="12">
    <location>
        <position position="587"/>
    </location>
    <ligand>
        <name>substrate</name>
    </ligand>
</feature>
<evidence type="ECO:0000256" key="13">
    <source>
        <dbReference type="PIRSR" id="PIRSR000853-3"/>
    </source>
</evidence>
<dbReference type="InterPro" id="IPR008279">
    <property type="entry name" value="PEP-util_enz_mobile_dom"/>
</dbReference>
<feature type="binding site" evidence="12">
    <location>
        <position position="794"/>
    </location>
    <ligand>
        <name>substrate</name>
    </ligand>
</feature>
<keyword evidence="17" id="KW-0670">Pyruvate</keyword>
<sequence>MVAKKWVYYFGGGKADGNKNMKELLGGKGANLAEMVNLGIPVPPGFTITTEACKTYQETETIPQEVADQVRENVSRVEKEMGAKFGDPANPLLFSVRSGAAASMPGMMDTVLNLGLNKVTVDAWVRRAPRLERFVYDSYRRFITMYADIVMQVGREDFEEALSRMKERRGTKFDTDLTASDLKELCDGYLELFELKTGCSFPQDPVMQLFAAIKAVFRSWGNPRATIYRRMNNITGLLGTAVNVQAMVFGNINDRSATGVAFSRSPSTGENFFFGEYLVNAQGEDVVAGIRTPQQINHSLSLRWAKAHGVGEEERRKRYPSMEEAMPENYRLLCDVRKRLENHYRDMQDLEFTVQDGRLWLLQCRNGKRTIHAAVRIAIDMVNEGLISREEAVLRIDPYQVDHLMHPNLEPGAEKANKPIGRGLAASPGAAVGQVVFDAESAKEWSGRGKKVIMVRLETSPEDLAGMDAACGILTARGGMTSHAAVVARGMGKCCVSGCGDMVIRGKSFKLNGSVFREGDYITIDGSKGLIYAGKLKLRSPDLKGSFQTILQWCQEMKRLGVRTNADTPADAAKARSFGAEGVGLCRTEHMFFEGSRINFIREMILADSASGRKAALDKLLPIQRADFVGILRAMRGLPVTIRLLDPPLHEFVPHDAAAQFELAQKLGMPAEKVRNRVNALHELNPMLGHRGCRLGITYPEIYNMQVRAIIEAAIAVSEEGSSVIPEIMVPLVGKKEELSLIREEVVKTAEAVITKSGKRVHYTVGTMIEVPRAAVTADSIAQKADFFSFGTNDLTQMGCGFSRDDAGPFLRHYGNLGIYAQDPFQSIDQEGIGELVRIAVTKGRRVKPMLKMGICGEHGGDPATIGFCHKVGLDYVSCSPFRVPVAIVAAAHASIKDRRAAMKARKGFAAKL</sequence>
<reference evidence="17" key="1">
    <citation type="submission" date="2016-09" db="EMBL/GenBank/DDBJ databases">
        <authorList>
            <person name="Hebert L."/>
            <person name="Moumen B."/>
        </authorList>
    </citation>
    <scope>NUCLEOTIDE SEQUENCE [LARGE SCALE GENOMIC DNA]</scope>
    <source>
        <strain evidence="17">OVI</strain>
    </source>
</reference>
<evidence type="ECO:0000256" key="6">
    <source>
        <dbReference type="ARBA" id="ARBA00022741"/>
    </source>
</evidence>
<keyword evidence="5 13" id="KW-0479">Metal-binding</keyword>
<evidence type="ECO:0000256" key="3">
    <source>
        <dbReference type="ARBA" id="ARBA00011994"/>
    </source>
</evidence>
<evidence type="ECO:0000256" key="7">
    <source>
        <dbReference type="ARBA" id="ARBA00022777"/>
    </source>
</evidence>
<feature type="binding site" evidence="12">
    <location>
        <position position="643"/>
    </location>
    <ligand>
        <name>substrate</name>
    </ligand>
</feature>
<feature type="binding site" evidence="12">
    <location>
        <position position="770"/>
    </location>
    <ligand>
        <name>substrate</name>
    </ligand>
</feature>
<evidence type="ECO:0000256" key="9">
    <source>
        <dbReference type="ARBA" id="ARBA00022842"/>
    </source>
</evidence>
<dbReference type="SUPFAM" id="SSF51621">
    <property type="entry name" value="Phosphoenolpyruvate/pyruvate domain"/>
    <property type="match status" value="1"/>
</dbReference>
<keyword evidence="6" id="KW-0547">Nucleotide-binding</keyword>
<dbReference type="Gene3D" id="3.50.30.10">
    <property type="entry name" value="Phosphohistidine domain"/>
    <property type="match status" value="1"/>
</dbReference>
<protein>
    <recommendedName>
        <fullName evidence="3 10">Pyruvate, phosphate dikinase</fullName>
        <ecNumber evidence="3 10">2.7.9.1</ecNumber>
    </recommendedName>
</protein>
<dbReference type="Gene3D" id="3.30.1490.20">
    <property type="entry name" value="ATP-grasp fold, A domain"/>
    <property type="match status" value="1"/>
</dbReference>
<feature type="domain" description="PEP-utilising enzyme C-terminal" evidence="16">
    <location>
        <begin position="545"/>
        <end position="893"/>
    </location>
</feature>
<dbReference type="VEuPathDB" id="TriTrypDB:TEOVI_000230400"/>
<feature type="domain" description="Pyruvate phosphate dikinase AMP/ATP-binding" evidence="15">
    <location>
        <begin position="64"/>
        <end position="384"/>
    </location>
</feature>
<dbReference type="GO" id="GO:0046872">
    <property type="term" value="F:metal ion binding"/>
    <property type="evidence" value="ECO:0007669"/>
    <property type="project" value="UniProtKB-UniRule"/>
</dbReference>
<dbReference type="FunFam" id="3.20.20.60:FF:000040">
    <property type="entry name" value="Pyruvate, phosphate dikinase, chloroplastic"/>
    <property type="match status" value="1"/>
</dbReference>
<dbReference type="EC" id="2.7.9.1" evidence="3 10"/>
<evidence type="ECO:0000256" key="11">
    <source>
        <dbReference type="PIRSR" id="PIRSR000853-1"/>
    </source>
</evidence>
<dbReference type="SUPFAM" id="SSF56059">
    <property type="entry name" value="Glutathione synthetase ATP-binding domain-like"/>
    <property type="match status" value="1"/>
</dbReference>
<evidence type="ECO:0000256" key="2">
    <source>
        <dbReference type="ARBA" id="ARBA00007837"/>
    </source>
</evidence>
<dbReference type="PROSITE" id="PS00370">
    <property type="entry name" value="PEP_ENZYMES_PHOS_SITE"/>
    <property type="match status" value="1"/>
</dbReference>
<dbReference type="InterPro" id="IPR018274">
    <property type="entry name" value="PEP_util_AS"/>
</dbReference>
<dbReference type="Gene3D" id="1.10.189.10">
    <property type="entry name" value="Pyruvate Phosphate Dikinase, domain 2"/>
    <property type="match status" value="1"/>
</dbReference>
<dbReference type="InterPro" id="IPR010121">
    <property type="entry name" value="Pyruvate_phosphate_dikinase"/>
</dbReference>
<dbReference type="Proteomes" id="UP000195570">
    <property type="component" value="Unassembled WGS sequence"/>
</dbReference>
<evidence type="ECO:0000313" key="18">
    <source>
        <dbReference type="Proteomes" id="UP000195570"/>
    </source>
</evidence>
<feature type="binding site" evidence="12">
    <location>
        <position position="791"/>
    </location>
    <ligand>
        <name>substrate</name>
    </ligand>
</feature>